<dbReference type="EMBL" id="BK015448">
    <property type="protein sequence ID" value="DAE07382.1"/>
    <property type="molecule type" value="Genomic_DNA"/>
</dbReference>
<proteinExistence type="predicted"/>
<protein>
    <submittedName>
        <fullName evidence="1">Uncharacterized protein</fullName>
    </submittedName>
</protein>
<reference evidence="1" key="1">
    <citation type="journal article" date="2021" name="Proc. Natl. Acad. Sci. U.S.A.">
        <title>A Catalog of Tens of Thousands of Viruses from Human Metagenomes Reveals Hidden Associations with Chronic Diseases.</title>
        <authorList>
            <person name="Tisza M.J."/>
            <person name="Buck C.B."/>
        </authorList>
    </citation>
    <scope>NUCLEOTIDE SEQUENCE</scope>
    <source>
        <strain evidence="1">Ct17O1</strain>
    </source>
</reference>
<sequence>MRNECLMAIKQTRLLNFTHKKTAMLSGADFRFVLRLRALIESVLIYRKTVN</sequence>
<evidence type="ECO:0000313" key="1">
    <source>
        <dbReference type="EMBL" id="DAE07382.1"/>
    </source>
</evidence>
<name>A0A8S5PJZ1_9VIRU</name>
<organism evidence="1">
    <name type="scientific">Phage sp. ct17O1</name>
    <dbReference type="NCBI Taxonomy" id="2825789"/>
    <lineage>
        <taxon>Viruses</taxon>
    </lineage>
</organism>
<accession>A0A8S5PJZ1</accession>